<protein>
    <recommendedName>
        <fullName evidence="4">Gp4.3</fullName>
    </recommendedName>
</protein>
<proteinExistence type="predicted"/>
<evidence type="ECO:0000256" key="1">
    <source>
        <dbReference type="SAM" id="Coils"/>
    </source>
</evidence>
<organism evidence="2 3">
    <name type="scientific">Escherichia phage vB_EcoP_S523</name>
    <dbReference type="NCBI Taxonomy" id="2233775"/>
    <lineage>
        <taxon>Viruses</taxon>
        <taxon>Duplodnaviria</taxon>
        <taxon>Heunggongvirae</taxon>
        <taxon>Uroviricota</taxon>
        <taxon>Caudoviricetes</taxon>
        <taxon>Autographivirales</taxon>
        <taxon>Autotranscriptaviridae</taxon>
        <taxon>Studiervirinae</taxon>
        <taxon>Berlinvirus</taxon>
        <taxon>Berlinvirus S523</taxon>
    </lineage>
</organism>
<name>A0A2Z4Q2N0_9CAUD</name>
<keyword evidence="3" id="KW-1185">Reference proteome</keyword>
<keyword evidence="1" id="KW-0175">Coiled coil</keyword>
<dbReference type="GeneID" id="54993042"/>
<sequence>MFKFINTLGKLVVKMYFREAKRLNDKARKDAEQAQRLAKQARLLSEDASAGVTSAAKIAAKATDLNKFFL</sequence>
<evidence type="ECO:0000313" key="3">
    <source>
        <dbReference type="Proteomes" id="UP000250707"/>
    </source>
</evidence>
<dbReference type="Proteomes" id="UP000250707">
    <property type="component" value="Segment"/>
</dbReference>
<reference evidence="3" key="1">
    <citation type="submission" date="2018-03" db="EMBL/GenBank/DDBJ databases">
        <authorList>
            <person name="Shan W."/>
            <person name="Wang Z."/>
            <person name="Yang D."/>
            <person name="Kong L."/>
            <person name="Yan Y."/>
            <person name="Wang H."/>
            <person name="Sun J."/>
        </authorList>
    </citation>
    <scope>NUCLEOTIDE SEQUENCE [LARGE SCALE GENOMIC DNA]</scope>
</reference>
<dbReference type="InterPro" id="IPR035156">
    <property type="entry name" value="DUF5471"/>
</dbReference>
<dbReference type="RefSeq" id="YP_009802491.1">
    <property type="nucleotide sequence ID" value="NC_047984.1"/>
</dbReference>
<dbReference type="EMBL" id="MH031343">
    <property type="protein sequence ID" value="AWY04300.1"/>
    <property type="molecule type" value="Genomic_DNA"/>
</dbReference>
<dbReference type="Pfam" id="PF17565">
    <property type="entry name" value="DUF5471"/>
    <property type="match status" value="1"/>
</dbReference>
<accession>A0A2Z4Q2N0</accession>
<evidence type="ECO:0000313" key="2">
    <source>
        <dbReference type="EMBL" id="AWY04300.1"/>
    </source>
</evidence>
<evidence type="ECO:0008006" key="4">
    <source>
        <dbReference type="Google" id="ProtNLM"/>
    </source>
</evidence>
<dbReference type="KEGG" id="vg:54993042"/>
<feature type="coiled-coil region" evidence="1">
    <location>
        <begin position="17"/>
        <end position="44"/>
    </location>
</feature>